<dbReference type="RefSeq" id="XP_066697795.1">
    <property type="nucleotide sequence ID" value="XM_066845397.1"/>
</dbReference>
<dbReference type="InterPro" id="IPR052254">
    <property type="entry name" value="CUL4-DDB1_E3_ligase_receptor"/>
</dbReference>
<evidence type="ECO:0000256" key="2">
    <source>
        <dbReference type="ARBA" id="ARBA00022737"/>
    </source>
</evidence>
<dbReference type="PANTHER" id="PTHR44472">
    <property type="entry name" value="DDB1- AND CUL4-ASSOCIATED FACTOR 4-RELATED"/>
    <property type="match status" value="1"/>
</dbReference>
<evidence type="ECO:0000256" key="1">
    <source>
        <dbReference type="ARBA" id="ARBA00022574"/>
    </source>
</evidence>
<dbReference type="PANTHER" id="PTHR44472:SF1">
    <property type="entry name" value="DDB1 AND CUL4 ASSOCIATED FACTOR 4"/>
    <property type="match status" value="1"/>
</dbReference>
<dbReference type="EMBL" id="JAQQWE010000006">
    <property type="protein sequence ID" value="KAK7948289.1"/>
    <property type="molecule type" value="Genomic_DNA"/>
</dbReference>
<feature type="region of interest" description="Disordered" evidence="3">
    <location>
        <begin position="373"/>
        <end position="398"/>
    </location>
</feature>
<dbReference type="InterPro" id="IPR015943">
    <property type="entry name" value="WD40/YVTN_repeat-like_dom_sf"/>
</dbReference>
<keyword evidence="2" id="KW-0677">Repeat</keyword>
<proteinExistence type="predicted"/>
<dbReference type="Gene3D" id="2.130.10.10">
    <property type="entry name" value="YVTN repeat-like/Quinoprotein amine dehydrogenase"/>
    <property type="match status" value="1"/>
</dbReference>
<accession>A0ABR1Q6Z3</accession>
<name>A0ABR1Q6Z3_9PEZI</name>
<feature type="compositionally biased region" description="Basic and acidic residues" evidence="3">
    <location>
        <begin position="1"/>
        <end position="17"/>
    </location>
</feature>
<evidence type="ECO:0000313" key="4">
    <source>
        <dbReference type="EMBL" id="KAK7948289.1"/>
    </source>
</evidence>
<keyword evidence="1" id="KW-0853">WD repeat</keyword>
<protein>
    <recommendedName>
        <fullName evidence="6">Myocyte-specific enhancer factor 2d</fullName>
    </recommendedName>
</protein>
<reference evidence="4 5" key="1">
    <citation type="submission" date="2023-01" db="EMBL/GenBank/DDBJ databases">
        <title>Analysis of 21 Apiospora genomes using comparative genomics revels a genus with tremendous synthesis potential of carbohydrate active enzymes and secondary metabolites.</title>
        <authorList>
            <person name="Sorensen T."/>
        </authorList>
    </citation>
    <scope>NUCLEOTIDE SEQUENCE [LARGE SCALE GENOMIC DNA]</scope>
    <source>
        <strain evidence="4 5">CBS 24483</strain>
    </source>
</reference>
<feature type="compositionally biased region" description="Low complexity" evidence="3">
    <location>
        <begin position="373"/>
        <end position="391"/>
    </location>
</feature>
<feature type="compositionally biased region" description="Polar residues" evidence="3">
    <location>
        <begin position="18"/>
        <end position="30"/>
    </location>
</feature>
<sequence length="531" mass="59463">MREIPDEEKKRYFKVESSRTAPTTSSWSSDNVKKRRLESQEAAAVLQRLSLDKGRLKRSRLMNDALTGDIYAREYGLVRRDVQEAGYAKGIVEKGTIPLADARWRSSTNVRQLCVIGADTKTGLGVAYATLDELLLFSTYIPRDRNGRVHRQLLANYNTPRGNPYSELAVSQLSDIKFHKPSTTVLVSSRAPGREMSLWRFKPVEAPANSTSTTPQWLLGWGTGELESPFTNVRIPGHNRKITDYQINVIAPGPAASSTVCAIGSNRGILQWDAERDPKWLAPSSHATAYAEIYRDVFALEFLNEHPSILLAGGRPGHLSIKDVRDRNDDTRDVSKRLGSPITHVKSLNEHHVLVSGLKNSMAIYDVRMLRNTNSSSSSSNTSRRSNNNNARENRHHPTLAHVLPVIQFPKYRNGPHIQIGLDVDKDNGIVAAAHDDGKVAVYSTKTGHRLMSPDIDQIRSHRGVIQSLQFETMPRDNHPTLFCYSDRDVAYDGIIVANAAPKLCKPVLPVPWPFHQLPEYRRTTNAESER</sequence>
<dbReference type="InterPro" id="IPR036322">
    <property type="entry name" value="WD40_repeat_dom_sf"/>
</dbReference>
<comment type="caution">
    <text evidence="4">The sequence shown here is derived from an EMBL/GenBank/DDBJ whole genome shotgun (WGS) entry which is preliminary data.</text>
</comment>
<dbReference type="SUPFAM" id="SSF50978">
    <property type="entry name" value="WD40 repeat-like"/>
    <property type="match status" value="1"/>
</dbReference>
<dbReference type="GeneID" id="92078459"/>
<evidence type="ECO:0000313" key="5">
    <source>
        <dbReference type="Proteomes" id="UP001391051"/>
    </source>
</evidence>
<feature type="region of interest" description="Disordered" evidence="3">
    <location>
        <begin position="1"/>
        <end position="34"/>
    </location>
</feature>
<gene>
    <name evidence="4" type="ORF">PG986_009175</name>
</gene>
<evidence type="ECO:0008006" key="6">
    <source>
        <dbReference type="Google" id="ProtNLM"/>
    </source>
</evidence>
<evidence type="ECO:0000256" key="3">
    <source>
        <dbReference type="SAM" id="MobiDB-lite"/>
    </source>
</evidence>
<organism evidence="4 5">
    <name type="scientific">Apiospora aurea</name>
    <dbReference type="NCBI Taxonomy" id="335848"/>
    <lineage>
        <taxon>Eukaryota</taxon>
        <taxon>Fungi</taxon>
        <taxon>Dikarya</taxon>
        <taxon>Ascomycota</taxon>
        <taxon>Pezizomycotina</taxon>
        <taxon>Sordariomycetes</taxon>
        <taxon>Xylariomycetidae</taxon>
        <taxon>Amphisphaeriales</taxon>
        <taxon>Apiosporaceae</taxon>
        <taxon>Apiospora</taxon>
    </lineage>
</organism>
<dbReference type="Proteomes" id="UP001391051">
    <property type="component" value="Unassembled WGS sequence"/>
</dbReference>
<keyword evidence="5" id="KW-1185">Reference proteome</keyword>